<keyword evidence="2" id="KW-0547">Nucleotide-binding</keyword>
<dbReference type="Proteomes" id="UP000620104">
    <property type="component" value="Unassembled WGS sequence"/>
</dbReference>
<feature type="compositionally biased region" description="Acidic residues" evidence="5">
    <location>
        <begin position="611"/>
        <end position="623"/>
    </location>
</feature>
<dbReference type="OrthoDB" id="4062651at2759"/>
<keyword evidence="3" id="KW-0418">Kinase</keyword>
<evidence type="ECO:0000313" key="8">
    <source>
        <dbReference type="Proteomes" id="UP000620104"/>
    </source>
</evidence>
<proteinExistence type="predicted"/>
<dbReference type="InterPro" id="IPR001245">
    <property type="entry name" value="Ser-Thr/Tyr_kinase_cat_dom"/>
</dbReference>
<evidence type="ECO:0000256" key="4">
    <source>
        <dbReference type="ARBA" id="ARBA00022840"/>
    </source>
</evidence>
<feature type="compositionally biased region" description="Polar residues" evidence="5">
    <location>
        <begin position="571"/>
        <end position="582"/>
    </location>
</feature>
<dbReference type="PROSITE" id="PS50011">
    <property type="entry name" value="PROTEIN_KINASE_DOM"/>
    <property type="match status" value="1"/>
</dbReference>
<name>A0A8H3TMG1_9TREE</name>
<evidence type="ECO:0000313" key="7">
    <source>
        <dbReference type="EMBL" id="GHJ83806.1"/>
    </source>
</evidence>
<dbReference type="InterPro" id="IPR000719">
    <property type="entry name" value="Prot_kinase_dom"/>
</dbReference>
<feature type="compositionally biased region" description="Polar residues" evidence="5">
    <location>
        <begin position="515"/>
        <end position="534"/>
    </location>
</feature>
<dbReference type="EMBL" id="BLZA01000005">
    <property type="protein sequence ID" value="GHJ83806.1"/>
    <property type="molecule type" value="Genomic_DNA"/>
</dbReference>
<dbReference type="GO" id="GO:0004674">
    <property type="term" value="F:protein serine/threonine kinase activity"/>
    <property type="evidence" value="ECO:0007669"/>
    <property type="project" value="TreeGrafter"/>
</dbReference>
<dbReference type="Gene3D" id="1.10.510.10">
    <property type="entry name" value="Transferase(Phosphotransferase) domain 1"/>
    <property type="match status" value="1"/>
</dbReference>
<dbReference type="Pfam" id="PF07714">
    <property type="entry name" value="PK_Tyr_Ser-Thr"/>
    <property type="match status" value="1"/>
</dbReference>
<feature type="region of interest" description="Disordered" evidence="5">
    <location>
        <begin position="317"/>
        <end position="595"/>
    </location>
</feature>
<gene>
    <name evidence="7" type="ORF">NliqN6_0208</name>
</gene>
<protein>
    <recommendedName>
        <fullName evidence="6">Protein kinase domain-containing protein</fullName>
    </recommendedName>
</protein>
<feature type="compositionally biased region" description="Acidic residues" evidence="5">
    <location>
        <begin position="111"/>
        <end position="126"/>
    </location>
</feature>
<sequence length="1064" mass="118899">MSSLLQFPGFSPGLALVLSYTLHAALEQPYERSRGTVGPMTTTRLRRTRSRGFIAGSSAKPSPVKMPVGRPRRRLGKGLGLEPPAKRAKVEPASVSPKKLRSRMSSRLPSEDEQMDVEEDDEDDGDYDRTVTMDRETLSPLKSSNVANRARRLRRTTRLHSGNDVNKGKGRARKLATSAEVVNFGTSPRKRKRTAAESEEEMTGTITSEYESIDGDESETDFIDEDDENFLHKASSAALDRLRKAELARLWKVAGLKVDLESDTEASENEDLENMMTKEQLIKGILDARKVDPNSPSHSAGRRIARLPSATRIISAATSATHSSVSASGETSSSEHNHHYRKGRGDERKPRFYVEIPTKNQRSMKERPRRASHQSSAASSVGKTISKTTRTRVKEDKLEEPRARTRSLDGLEDGDQESSVGLADDERVEASDEELETASRSRMRTRRSSQAIPATVHALRSRARGMKESFNSNQTPMRKGKAKAAARGKEEENDVPMEETESSEQEDSDDPTPRLRTNTAPALSPTLKQANMRTRQTRRQSLLSSVSSTKSFELSSLPSQCASLSDEKEGSQASPGSVSASGQRHRTRGQARQHALENQLEHMDITDEEAAEPADNVDQEMQDAEFQSEMAPEAESGMQDDDDDGDDEAEEFEHELTDATHTTLSRLRKARLVEMCAARELDTEGTKKDLIQFLLEWRDATSRERHSKSVSSASTAKQDSPEMTDIIASHNASKLKTVSVPRLLRNHSTVADPDTPPLTTEENKDANANAIELDLEDLGLVDKEIPASQVQKGERIGSGGFKDVYIGKLRGRHKVAICEFRDQLSEMDIKELKLLSELNHPNIVRLLGVSLPDPSAHVKCMVITELCEKGDLFDYIRSVNTPPFAKILGMMLDIALGLEYLHERTPKVIHRDCKSSNILINKKGTCKVGDFGLARVKNSTRSVIRSLVGTINWQAPELWSPKPRYDYKVDVFSCAMVYWEMLSGWATEKKEYPWVDKNQFWIIDAVGTKKLRPPTFAIRKRWGTEVVELLERMWQHDPADRPTMTDVKDDLQAILAEHKKNPQV</sequence>
<dbReference type="SUPFAM" id="SSF56112">
    <property type="entry name" value="Protein kinase-like (PK-like)"/>
    <property type="match status" value="1"/>
</dbReference>
<feature type="compositionally biased region" description="Acidic residues" evidence="5">
    <location>
        <begin position="638"/>
        <end position="653"/>
    </location>
</feature>
<feature type="region of interest" description="Disordered" evidence="5">
    <location>
        <begin position="54"/>
        <end position="129"/>
    </location>
</feature>
<keyword evidence="8" id="KW-1185">Reference proteome</keyword>
<evidence type="ECO:0000256" key="5">
    <source>
        <dbReference type="SAM" id="MobiDB-lite"/>
    </source>
</evidence>
<dbReference type="PANTHER" id="PTHR44329">
    <property type="entry name" value="SERINE/THREONINE-PROTEIN KINASE TNNI3K-RELATED"/>
    <property type="match status" value="1"/>
</dbReference>
<dbReference type="AlphaFoldDB" id="A0A8H3TMG1"/>
<evidence type="ECO:0000256" key="1">
    <source>
        <dbReference type="ARBA" id="ARBA00022679"/>
    </source>
</evidence>
<feature type="compositionally biased region" description="Basic and acidic residues" evidence="5">
    <location>
        <begin position="333"/>
        <end position="352"/>
    </location>
</feature>
<dbReference type="PANTHER" id="PTHR44329:SF288">
    <property type="entry name" value="MITOGEN-ACTIVATED PROTEIN KINASE KINASE KINASE 20"/>
    <property type="match status" value="1"/>
</dbReference>
<feature type="compositionally biased region" description="Basic and acidic residues" evidence="5">
    <location>
        <begin position="392"/>
        <end position="409"/>
    </location>
</feature>
<feature type="compositionally biased region" description="Polar residues" evidence="5">
    <location>
        <begin position="709"/>
        <end position="718"/>
    </location>
</feature>
<dbReference type="CDD" id="cd13999">
    <property type="entry name" value="STKc_MAP3K-like"/>
    <property type="match status" value="1"/>
</dbReference>
<accession>A0A8H3TMG1</accession>
<organism evidence="7 8">
    <name type="scientific">Naganishia liquefaciens</name>
    <dbReference type="NCBI Taxonomy" id="104408"/>
    <lineage>
        <taxon>Eukaryota</taxon>
        <taxon>Fungi</taxon>
        <taxon>Dikarya</taxon>
        <taxon>Basidiomycota</taxon>
        <taxon>Agaricomycotina</taxon>
        <taxon>Tremellomycetes</taxon>
        <taxon>Filobasidiales</taxon>
        <taxon>Filobasidiaceae</taxon>
        <taxon>Naganishia</taxon>
    </lineage>
</organism>
<feature type="domain" description="Protein kinase" evidence="6">
    <location>
        <begin position="790"/>
        <end position="1055"/>
    </location>
</feature>
<keyword evidence="1" id="KW-0808">Transferase</keyword>
<keyword evidence="4" id="KW-0067">ATP-binding</keyword>
<feature type="region of interest" description="Disordered" evidence="5">
    <location>
        <begin position="611"/>
        <end position="661"/>
    </location>
</feature>
<dbReference type="InterPro" id="IPR051681">
    <property type="entry name" value="Ser/Thr_Kinases-Pseudokinases"/>
</dbReference>
<comment type="caution">
    <text evidence="7">The sequence shown here is derived from an EMBL/GenBank/DDBJ whole genome shotgun (WGS) entry which is preliminary data.</text>
</comment>
<feature type="compositionally biased region" description="Low complexity" evidence="5">
    <location>
        <begin position="317"/>
        <end position="332"/>
    </location>
</feature>
<dbReference type="GO" id="GO:0005524">
    <property type="term" value="F:ATP binding"/>
    <property type="evidence" value="ECO:0007669"/>
    <property type="project" value="UniProtKB-KW"/>
</dbReference>
<evidence type="ECO:0000256" key="3">
    <source>
        <dbReference type="ARBA" id="ARBA00022777"/>
    </source>
</evidence>
<dbReference type="InterPro" id="IPR011009">
    <property type="entry name" value="Kinase-like_dom_sf"/>
</dbReference>
<reference evidence="7" key="1">
    <citation type="submission" date="2020-07" db="EMBL/GenBank/DDBJ databases">
        <title>Draft Genome Sequence of a Deep-Sea Yeast, Naganishia (Cryptococcus) liquefaciens strain N6.</title>
        <authorList>
            <person name="Han Y.W."/>
            <person name="Kajitani R."/>
            <person name="Morimoto H."/>
            <person name="Parhat M."/>
            <person name="Tsubouchi H."/>
            <person name="Bakenova O."/>
            <person name="Ogata M."/>
            <person name="Argunhan B."/>
            <person name="Aoki R."/>
            <person name="Kajiwara S."/>
            <person name="Itoh T."/>
            <person name="Iwasaki H."/>
        </authorList>
    </citation>
    <scope>NUCLEOTIDE SEQUENCE</scope>
    <source>
        <strain evidence="7">N6</strain>
    </source>
</reference>
<feature type="compositionally biased region" description="Low complexity" evidence="5">
    <location>
        <begin position="541"/>
        <end position="559"/>
    </location>
</feature>
<feature type="region of interest" description="Disordered" evidence="5">
    <location>
        <begin position="702"/>
        <end position="722"/>
    </location>
</feature>
<feature type="compositionally biased region" description="Acidic residues" evidence="5">
    <location>
        <begin position="491"/>
        <end position="510"/>
    </location>
</feature>
<evidence type="ECO:0000259" key="6">
    <source>
        <dbReference type="PROSITE" id="PS50011"/>
    </source>
</evidence>
<evidence type="ECO:0000256" key="2">
    <source>
        <dbReference type="ARBA" id="ARBA00022741"/>
    </source>
</evidence>